<feature type="domain" description="Pherophorin" evidence="1">
    <location>
        <begin position="49"/>
        <end position="194"/>
    </location>
</feature>
<dbReference type="EMBL" id="BNCQ01000009">
    <property type="protein sequence ID" value="GIM01621.1"/>
    <property type="molecule type" value="Genomic_DNA"/>
</dbReference>
<dbReference type="OrthoDB" id="6283463at2759"/>
<dbReference type="Proteomes" id="UP000747110">
    <property type="component" value="Unassembled WGS sequence"/>
</dbReference>
<dbReference type="AlphaFoldDB" id="A0A8J4G7L8"/>
<evidence type="ECO:0000313" key="2">
    <source>
        <dbReference type="EMBL" id="GIL88047.1"/>
    </source>
</evidence>
<dbReference type="Proteomes" id="UP000722791">
    <property type="component" value="Unassembled WGS sequence"/>
</dbReference>
<organism evidence="3 4">
    <name type="scientific">Volvox reticuliferus</name>
    <dbReference type="NCBI Taxonomy" id="1737510"/>
    <lineage>
        <taxon>Eukaryota</taxon>
        <taxon>Viridiplantae</taxon>
        <taxon>Chlorophyta</taxon>
        <taxon>core chlorophytes</taxon>
        <taxon>Chlorophyceae</taxon>
        <taxon>CS clade</taxon>
        <taxon>Chlamydomonadales</taxon>
        <taxon>Volvocaceae</taxon>
        <taxon>Volvox</taxon>
    </lineage>
</organism>
<feature type="domain" description="Pherophorin" evidence="1">
    <location>
        <begin position="231"/>
        <end position="378"/>
    </location>
</feature>
<evidence type="ECO:0000313" key="4">
    <source>
        <dbReference type="Proteomes" id="UP000722791"/>
    </source>
</evidence>
<evidence type="ECO:0000259" key="1">
    <source>
        <dbReference type="Pfam" id="PF12499"/>
    </source>
</evidence>
<protein>
    <recommendedName>
        <fullName evidence="1">Pherophorin domain-containing protein</fullName>
    </recommendedName>
</protein>
<name>A0A8J4G7L8_9CHLO</name>
<dbReference type="EMBL" id="BNCP01000042">
    <property type="protein sequence ID" value="GIL88047.1"/>
    <property type="molecule type" value="Genomic_DNA"/>
</dbReference>
<evidence type="ECO:0000313" key="5">
    <source>
        <dbReference type="Proteomes" id="UP000747110"/>
    </source>
</evidence>
<dbReference type="InterPro" id="IPR024616">
    <property type="entry name" value="Pherophorin"/>
</dbReference>
<evidence type="ECO:0000313" key="3">
    <source>
        <dbReference type="EMBL" id="GIM01621.1"/>
    </source>
</evidence>
<keyword evidence="5" id="KW-1185">Reference proteome</keyword>
<reference evidence="3" key="1">
    <citation type="journal article" date="2021" name="Proc. Natl. Acad. Sci. U.S.A.">
        <title>Three genomes in the algal genus Volvox reveal the fate of a haploid sex-determining region after a transition to homothallism.</title>
        <authorList>
            <person name="Yamamoto K."/>
            <person name="Hamaji T."/>
            <person name="Kawai-Toyooka H."/>
            <person name="Matsuzaki R."/>
            <person name="Takahashi F."/>
            <person name="Nishimura Y."/>
            <person name="Kawachi M."/>
            <person name="Noguchi H."/>
            <person name="Minakuchi Y."/>
            <person name="Umen J.G."/>
            <person name="Toyoda A."/>
            <person name="Nozaki H."/>
        </authorList>
    </citation>
    <scope>NUCLEOTIDE SEQUENCE</scope>
    <source>
        <strain evidence="3">NIES-3785</strain>
        <strain evidence="2">NIES-3786</strain>
    </source>
</reference>
<dbReference type="Pfam" id="PF12499">
    <property type="entry name" value="DUF3707"/>
    <property type="match status" value="2"/>
</dbReference>
<proteinExistence type="predicted"/>
<comment type="caution">
    <text evidence="3">The sequence shown here is derived from an EMBL/GenBank/DDBJ whole genome shotgun (WGS) entry which is preliminary data.</text>
</comment>
<accession>A0A8J4G7L8</accession>
<gene>
    <name evidence="2" type="ORF">Vretifemale_16084</name>
    <name evidence="3" type="ORF">Vretimale_6406</name>
</gene>
<sequence length="384" mass="41911">MLPLQQRHALSRRGAALALLLAASVMCIIPIISASDHVRHLLQSPTEFPPGCICERTLDNGAYRLVYDESASTPIYGFRRYCFNIEEAECNKNSNCCDPSQGVYKVELDVLPTCKTSLKRVTVNGFPYTAWEYNTVFNTLRVTRLNLTQTTASGTQICLHLKSNSTCTSLAQLCTYGNGACKYALFNTKRDCCPVGVANLPPPPPPQIIVPGNTRPLPPSPPPPAPPRSEFPNCVCESDPLASRLYVKPTVTVTPMERNLTGLCFTVGVRSVCPKPNSQCCNFTIYKLEFEADAACMPAFSYSTVGGVRRTRIIQYNPYPVMKVTGLDLDMSAAADLDVCLVMKPQCNTLAALGKFHDGSITLGIFNKPGSKPSTCCPLSYVNE</sequence>